<dbReference type="Proteomes" id="UP000190888">
    <property type="component" value="Unassembled WGS sequence"/>
</dbReference>
<sequence>MKKYYVGIALLALMAACGGGENKEAKTTTAASSSTDISSNPDYQKGLELIGKSDCLTCHKATDKNIGPAYKDVAQKYENTDANITMLAGKIIKGGSGVWGGVPMTPHPQLSEDDAKQMVKYILLLKNQ</sequence>
<evidence type="ECO:0000256" key="6">
    <source>
        <dbReference type="PIRSR" id="PIRSR602324-1"/>
    </source>
</evidence>
<accession>A0A1T4M379</accession>
<evidence type="ECO:0000259" key="7">
    <source>
        <dbReference type="PROSITE" id="PS51007"/>
    </source>
</evidence>
<evidence type="ECO:0000256" key="1">
    <source>
        <dbReference type="ARBA" id="ARBA00022448"/>
    </source>
</evidence>
<dbReference type="InterPro" id="IPR002324">
    <property type="entry name" value="Cyt_c_ID"/>
</dbReference>
<evidence type="ECO:0000256" key="5">
    <source>
        <dbReference type="ARBA" id="ARBA00023004"/>
    </source>
</evidence>
<dbReference type="InterPro" id="IPR009056">
    <property type="entry name" value="Cyt_c-like_dom"/>
</dbReference>
<keyword evidence="4" id="KW-0249">Electron transport</keyword>
<dbReference type="Pfam" id="PF00034">
    <property type="entry name" value="Cytochrom_C"/>
    <property type="match status" value="1"/>
</dbReference>
<dbReference type="GO" id="GO:0009055">
    <property type="term" value="F:electron transfer activity"/>
    <property type="evidence" value="ECO:0007669"/>
    <property type="project" value="InterPro"/>
</dbReference>
<dbReference type="AlphaFoldDB" id="A0A1T4M379"/>
<reference evidence="8 9" key="1">
    <citation type="submission" date="2017-02" db="EMBL/GenBank/DDBJ databases">
        <authorList>
            <person name="Peterson S.W."/>
        </authorList>
    </citation>
    <scope>NUCLEOTIDE SEQUENCE [LARGE SCALE GENOMIC DNA]</scope>
    <source>
        <strain evidence="8 9">DSM 22335</strain>
    </source>
</reference>
<feature type="domain" description="Cytochrome c" evidence="7">
    <location>
        <begin position="41"/>
        <end position="126"/>
    </location>
</feature>
<dbReference type="Gene3D" id="1.10.760.10">
    <property type="entry name" value="Cytochrome c-like domain"/>
    <property type="match status" value="1"/>
</dbReference>
<feature type="binding site" description="covalent" evidence="6">
    <location>
        <position position="55"/>
    </location>
    <ligand>
        <name>heme c</name>
        <dbReference type="ChEBI" id="CHEBI:61717"/>
    </ligand>
</feature>
<feature type="binding site" description="covalent" evidence="6">
    <location>
        <position position="59"/>
    </location>
    <ligand>
        <name>heme c</name>
        <dbReference type="ChEBI" id="CHEBI:61717"/>
    </ligand>
</feature>
<name>A0A1T4M379_9BACT</name>
<dbReference type="OrthoDB" id="9814063at2"/>
<feature type="binding site" description="covalent" evidence="6">
    <location>
        <position position="104"/>
    </location>
    <ligand>
        <name>heme c</name>
        <dbReference type="ChEBI" id="CHEBI:61717"/>
    </ligand>
</feature>
<evidence type="ECO:0000313" key="9">
    <source>
        <dbReference type="Proteomes" id="UP000190888"/>
    </source>
</evidence>
<organism evidence="8 9">
    <name type="scientific">Sediminibacterium ginsengisoli</name>
    <dbReference type="NCBI Taxonomy" id="413434"/>
    <lineage>
        <taxon>Bacteria</taxon>
        <taxon>Pseudomonadati</taxon>
        <taxon>Bacteroidota</taxon>
        <taxon>Chitinophagia</taxon>
        <taxon>Chitinophagales</taxon>
        <taxon>Chitinophagaceae</taxon>
        <taxon>Sediminibacterium</taxon>
    </lineage>
</organism>
<dbReference type="InterPro" id="IPR036909">
    <property type="entry name" value="Cyt_c-like_dom_sf"/>
</dbReference>
<evidence type="ECO:0000313" key="8">
    <source>
        <dbReference type="EMBL" id="SJZ61336.1"/>
    </source>
</evidence>
<protein>
    <submittedName>
        <fullName evidence="8">Cytochrome c</fullName>
    </submittedName>
</protein>
<dbReference type="EMBL" id="FUWH01000003">
    <property type="protein sequence ID" value="SJZ61336.1"/>
    <property type="molecule type" value="Genomic_DNA"/>
</dbReference>
<keyword evidence="2 6" id="KW-0349">Heme</keyword>
<keyword evidence="9" id="KW-1185">Reference proteome</keyword>
<comment type="PTM">
    <text evidence="6">Binds 1 heme c group covalently per subunit.</text>
</comment>
<keyword evidence="5 6" id="KW-0408">Iron</keyword>
<keyword evidence="1" id="KW-0813">Transport</keyword>
<dbReference type="GO" id="GO:0020037">
    <property type="term" value="F:heme binding"/>
    <property type="evidence" value="ECO:0007669"/>
    <property type="project" value="InterPro"/>
</dbReference>
<dbReference type="GO" id="GO:0005506">
    <property type="term" value="F:iron ion binding"/>
    <property type="evidence" value="ECO:0007669"/>
    <property type="project" value="InterPro"/>
</dbReference>
<dbReference type="PROSITE" id="PS51257">
    <property type="entry name" value="PROKAR_LIPOPROTEIN"/>
    <property type="match status" value="1"/>
</dbReference>
<keyword evidence="3 6" id="KW-0479">Metal-binding</keyword>
<proteinExistence type="predicted"/>
<evidence type="ECO:0000256" key="2">
    <source>
        <dbReference type="ARBA" id="ARBA00022617"/>
    </source>
</evidence>
<gene>
    <name evidence="8" type="ORF">SAMN04488132_103137</name>
</gene>
<evidence type="ECO:0000256" key="4">
    <source>
        <dbReference type="ARBA" id="ARBA00022982"/>
    </source>
</evidence>
<dbReference type="PRINTS" id="PR00606">
    <property type="entry name" value="CYTCHROMECID"/>
</dbReference>
<dbReference type="RefSeq" id="WP_078830972.1">
    <property type="nucleotide sequence ID" value="NZ_FUWH01000003.1"/>
</dbReference>
<dbReference type="SUPFAM" id="SSF46626">
    <property type="entry name" value="Cytochrome c"/>
    <property type="match status" value="1"/>
</dbReference>
<dbReference type="STRING" id="413434.SAMN04488132_103137"/>
<evidence type="ECO:0000256" key="3">
    <source>
        <dbReference type="ARBA" id="ARBA00022723"/>
    </source>
</evidence>
<dbReference type="PROSITE" id="PS51007">
    <property type="entry name" value="CYTC"/>
    <property type="match status" value="1"/>
</dbReference>